<dbReference type="AlphaFoldDB" id="A0A6A0A1L3"/>
<feature type="domain" description="YTH" evidence="1">
    <location>
        <begin position="60"/>
        <end position="189"/>
    </location>
</feature>
<dbReference type="PANTHER" id="PTHR12357">
    <property type="entry name" value="YTH YT521-B HOMOLOGY DOMAIN-CONTAINING"/>
    <property type="match status" value="1"/>
</dbReference>
<dbReference type="Pfam" id="PF04146">
    <property type="entry name" value="YTH"/>
    <property type="match status" value="1"/>
</dbReference>
<protein>
    <submittedName>
        <fullName evidence="2">YTH domain-containing protein</fullName>
    </submittedName>
</protein>
<dbReference type="GO" id="GO:0000398">
    <property type="term" value="P:mRNA splicing, via spliceosome"/>
    <property type="evidence" value="ECO:0007669"/>
    <property type="project" value="TreeGrafter"/>
</dbReference>
<dbReference type="EMBL" id="BLLF01002834">
    <property type="protein sequence ID" value="GFH25504.1"/>
    <property type="molecule type" value="Genomic_DNA"/>
</dbReference>
<dbReference type="CDD" id="cd21134">
    <property type="entry name" value="YTH"/>
    <property type="match status" value="1"/>
</dbReference>
<dbReference type="GO" id="GO:0005654">
    <property type="term" value="C:nucleoplasm"/>
    <property type="evidence" value="ECO:0007669"/>
    <property type="project" value="TreeGrafter"/>
</dbReference>
<dbReference type="Proteomes" id="UP000485058">
    <property type="component" value="Unassembled WGS sequence"/>
</dbReference>
<dbReference type="Gene3D" id="3.10.590.10">
    <property type="entry name" value="ph1033 like domains"/>
    <property type="match status" value="1"/>
</dbReference>
<comment type="caution">
    <text evidence="2">The sequence shown here is derived from an EMBL/GenBank/DDBJ whole genome shotgun (WGS) entry which is preliminary data.</text>
</comment>
<evidence type="ECO:0000259" key="1">
    <source>
        <dbReference type="PROSITE" id="PS50882"/>
    </source>
</evidence>
<dbReference type="PROSITE" id="PS50882">
    <property type="entry name" value="YTH"/>
    <property type="match status" value="1"/>
</dbReference>
<proteinExistence type="predicted"/>
<dbReference type="GO" id="GO:1990247">
    <property type="term" value="F:N6-methyladenosine-containing RNA reader activity"/>
    <property type="evidence" value="ECO:0007669"/>
    <property type="project" value="TreeGrafter"/>
</dbReference>
<feature type="non-terminal residue" evidence="2">
    <location>
        <position position="189"/>
    </location>
</feature>
<keyword evidence="3" id="KW-1185">Reference proteome</keyword>
<dbReference type="InterPro" id="IPR045168">
    <property type="entry name" value="YTH_prot"/>
</dbReference>
<feature type="non-terminal residue" evidence="2">
    <location>
        <position position="1"/>
    </location>
</feature>
<accession>A0A6A0A1L3</accession>
<dbReference type="InterPro" id="IPR007275">
    <property type="entry name" value="YTH_domain"/>
</dbReference>
<organism evidence="2 3">
    <name type="scientific">Haematococcus lacustris</name>
    <name type="common">Green alga</name>
    <name type="synonym">Haematococcus pluvialis</name>
    <dbReference type="NCBI Taxonomy" id="44745"/>
    <lineage>
        <taxon>Eukaryota</taxon>
        <taxon>Viridiplantae</taxon>
        <taxon>Chlorophyta</taxon>
        <taxon>core chlorophytes</taxon>
        <taxon>Chlorophyceae</taxon>
        <taxon>CS clade</taxon>
        <taxon>Chlamydomonadales</taxon>
        <taxon>Haematococcaceae</taxon>
        <taxon>Haematococcus</taxon>
    </lineage>
</organism>
<gene>
    <name evidence="2" type="ORF">HaLaN_23483</name>
</gene>
<dbReference type="PANTHER" id="PTHR12357:SF3">
    <property type="entry name" value="YTH DOMAIN-CONTAINING PROTEIN 1"/>
    <property type="match status" value="1"/>
</dbReference>
<dbReference type="GO" id="GO:0003729">
    <property type="term" value="F:mRNA binding"/>
    <property type="evidence" value="ECO:0007669"/>
    <property type="project" value="TreeGrafter"/>
</dbReference>
<dbReference type="GO" id="GO:0048024">
    <property type="term" value="P:regulation of mRNA splicing, via spliceosome"/>
    <property type="evidence" value="ECO:0007669"/>
    <property type="project" value="TreeGrafter"/>
</dbReference>
<reference evidence="2 3" key="1">
    <citation type="submission" date="2020-02" db="EMBL/GenBank/DDBJ databases">
        <title>Draft genome sequence of Haematococcus lacustris strain NIES-144.</title>
        <authorList>
            <person name="Morimoto D."/>
            <person name="Nakagawa S."/>
            <person name="Yoshida T."/>
            <person name="Sawayama S."/>
        </authorList>
    </citation>
    <scope>NUCLEOTIDE SEQUENCE [LARGE SCALE GENOMIC DNA]</scope>
    <source>
        <strain evidence="2 3">NIES-144</strain>
    </source>
</reference>
<evidence type="ECO:0000313" key="2">
    <source>
        <dbReference type="EMBL" id="GFH25504.1"/>
    </source>
</evidence>
<evidence type="ECO:0000313" key="3">
    <source>
        <dbReference type="Proteomes" id="UP000485058"/>
    </source>
</evidence>
<name>A0A6A0A1L3_HAELA</name>
<sequence length="189" mass="21193">MTSQTSLTKRPSQAKCKQHLLKTSLRMWMPLAHKQTQSTSAGVFSAARNSEERSSKEGRVRYFVIKSFNQENIDIAVDIGGWSTTNDVAYRLDEAFHSGAEVRLFFSVNGSGTFSGYAVMKTAAGRFPGPPILWSNNKPFGQSFVIEWKCLYNLPYSAIEHLRNPYNEDKVVYHARGGQELPCSVGDEM</sequence>